<comment type="caution">
    <text evidence="2">The sequence shown here is derived from an EMBL/GenBank/DDBJ whole genome shotgun (WGS) entry which is preliminary data.</text>
</comment>
<reference evidence="2 3" key="1">
    <citation type="submission" date="2017-03" db="EMBL/GenBank/DDBJ databases">
        <title>Genome Survey of Euroglyphus maynei.</title>
        <authorList>
            <person name="Arlian L.G."/>
            <person name="Morgan M.S."/>
            <person name="Rider S.D."/>
        </authorList>
    </citation>
    <scope>NUCLEOTIDE SEQUENCE [LARGE SCALE GENOMIC DNA]</scope>
    <source>
        <strain evidence="2">Arlian Lab</strain>
        <tissue evidence="2">Whole body</tissue>
    </source>
</reference>
<accession>A0A1Y3B9F9</accession>
<dbReference type="Proteomes" id="UP000194236">
    <property type="component" value="Unassembled WGS sequence"/>
</dbReference>
<dbReference type="AlphaFoldDB" id="A0A1Y3B9F9"/>
<proteinExistence type="predicted"/>
<evidence type="ECO:0000313" key="2">
    <source>
        <dbReference type="EMBL" id="OTF77520.1"/>
    </source>
</evidence>
<keyword evidence="3" id="KW-1185">Reference proteome</keyword>
<dbReference type="OrthoDB" id="6159259at2759"/>
<protein>
    <submittedName>
        <fullName evidence="2">Uncharacterized protein</fullName>
    </submittedName>
</protein>
<sequence length="120" mass="12820">MLIGLHAHSQSQRNPFGVPDSQPRGGGGGGWPNIASNQWPSSAPNDRWNNGSSGSTFVDSQVQLPPQQPPQHSVGPANSLNASMVAPGPVPSMNDIYSNNYSVMPIPGISPSYQMHNRRY</sequence>
<evidence type="ECO:0000313" key="3">
    <source>
        <dbReference type="Proteomes" id="UP000194236"/>
    </source>
</evidence>
<name>A0A1Y3B9F9_EURMA</name>
<organism evidence="2 3">
    <name type="scientific">Euroglyphus maynei</name>
    <name type="common">Mayne's house dust mite</name>
    <dbReference type="NCBI Taxonomy" id="6958"/>
    <lineage>
        <taxon>Eukaryota</taxon>
        <taxon>Metazoa</taxon>
        <taxon>Ecdysozoa</taxon>
        <taxon>Arthropoda</taxon>
        <taxon>Chelicerata</taxon>
        <taxon>Arachnida</taxon>
        <taxon>Acari</taxon>
        <taxon>Acariformes</taxon>
        <taxon>Sarcoptiformes</taxon>
        <taxon>Astigmata</taxon>
        <taxon>Psoroptidia</taxon>
        <taxon>Analgoidea</taxon>
        <taxon>Pyroglyphidae</taxon>
        <taxon>Pyroglyphinae</taxon>
        <taxon>Euroglyphus</taxon>
    </lineage>
</organism>
<gene>
    <name evidence="2" type="ORF">BLA29_006785</name>
</gene>
<dbReference type="EMBL" id="MUJZ01032186">
    <property type="protein sequence ID" value="OTF77520.1"/>
    <property type="molecule type" value="Genomic_DNA"/>
</dbReference>
<feature type="compositionally biased region" description="Polar residues" evidence="1">
    <location>
        <begin position="34"/>
        <end position="60"/>
    </location>
</feature>
<evidence type="ECO:0000256" key="1">
    <source>
        <dbReference type="SAM" id="MobiDB-lite"/>
    </source>
</evidence>
<feature type="region of interest" description="Disordered" evidence="1">
    <location>
        <begin position="1"/>
        <end position="81"/>
    </location>
</feature>